<proteinExistence type="predicted"/>
<feature type="domain" description="ORC1/DEAH AAA+ ATPase" evidence="1">
    <location>
        <begin position="23"/>
        <end position="164"/>
    </location>
</feature>
<evidence type="ECO:0000313" key="3">
    <source>
        <dbReference type="Proteomes" id="UP001597283"/>
    </source>
</evidence>
<dbReference type="SUPFAM" id="SSF52540">
    <property type="entry name" value="P-loop containing nucleoside triphosphate hydrolases"/>
    <property type="match status" value="1"/>
</dbReference>
<dbReference type="Pfam" id="PF13401">
    <property type="entry name" value="AAA_22"/>
    <property type="match status" value="1"/>
</dbReference>
<dbReference type="InterPro" id="IPR049945">
    <property type="entry name" value="AAA_22"/>
</dbReference>
<dbReference type="EMBL" id="JBHUFC010000003">
    <property type="protein sequence ID" value="MFD1787743.1"/>
    <property type="molecule type" value="Genomic_DNA"/>
</dbReference>
<reference evidence="3" key="1">
    <citation type="journal article" date="2019" name="Int. J. Syst. Evol. Microbiol.">
        <title>The Global Catalogue of Microorganisms (GCM) 10K type strain sequencing project: providing services to taxonomists for standard genome sequencing and annotation.</title>
        <authorList>
            <consortium name="The Broad Institute Genomics Platform"/>
            <consortium name="The Broad Institute Genome Sequencing Center for Infectious Disease"/>
            <person name="Wu L."/>
            <person name="Ma J."/>
        </authorList>
    </citation>
    <scope>NUCLEOTIDE SEQUENCE [LARGE SCALE GENOMIC DNA]</scope>
    <source>
        <strain evidence="3">Q85</strain>
    </source>
</reference>
<sequence length="262" mass="29014">MDNPIQTRVLSTMVARMQRTHDRRRASFFVGPPGIGKSTAVAAFKAANPDGVMVTRINKRGVTGPQALQSMLLALRQLSGRETRYVTNATSEVQRYIAIEIQNAAGHLGKHSLPATYPKLTIVFDEAQRLTNGAIDALRDWNEPHGFCAGHFPIGLIFVGNNELSLEAKGSGMSILDEGMQDRLLYRERFSYDDVEREDVERFVRAWGITDEGAIDAIGSAFGSQNAQRSFRRLADFLDEVRDQSGGNPVTREVVRTVLTFA</sequence>
<evidence type="ECO:0000313" key="2">
    <source>
        <dbReference type="EMBL" id="MFD1787743.1"/>
    </source>
</evidence>
<evidence type="ECO:0000259" key="1">
    <source>
        <dbReference type="Pfam" id="PF13401"/>
    </source>
</evidence>
<gene>
    <name evidence="2" type="ORF">ACFSC3_09170</name>
</gene>
<protein>
    <submittedName>
        <fullName evidence="2">AAA family ATPase</fullName>
    </submittedName>
</protein>
<dbReference type="Gene3D" id="3.40.50.300">
    <property type="entry name" value="P-loop containing nucleotide triphosphate hydrolases"/>
    <property type="match status" value="1"/>
</dbReference>
<comment type="caution">
    <text evidence="2">The sequence shown here is derived from an EMBL/GenBank/DDBJ whole genome shotgun (WGS) entry which is preliminary data.</text>
</comment>
<dbReference type="InterPro" id="IPR027417">
    <property type="entry name" value="P-loop_NTPase"/>
</dbReference>
<dbReference type="Proteomes" id="UP001597283">
    <property type="component" value="Unassembled WGS sequence"/>
</dbReference>
<keyword evidence="3" id="KW-1185">Reference proteome</keyword>
<accession>A0ABW4NC51</accession>
<organism evidence="2 3">
    <name type="scientific">Sphingomonas floccifaciens</name>
    <dbReference type="NCBI Taxonomy" id="1844115"/>
    <lineage>
        <taxon>Bacteria</taxon>
        <taxon>Pseudomonadati</taxon>
        <taxon>Pseudomonadota</taxon>
        <taxon>Alphaproteobacteria</taxon>
        <taxon>Sphingomonadales</taxon>
        <taxon>Sphingomonadaceae</taxon>
        <taxon>Sphingomonas</taxon>
    </lineage>
</organism>
<name>A0ABW4NC51_9SPHN</name>